<proteinExistence type="predicted"/>
<reference evidence="1 2" key="1">
    <citation type="submission" date="2017-04" db="EMBL/GenBank/DDBJ databases">
        <authorList>
            <person name="Afonso C.L."/>
            <person name="Miller P.J."/>
            <person name="Scott M.A."/>
            <person name="Spackman E."/>
            <person name="Goraichik I."/>
            <person name="Dimitrov K.M."/>
            <person name="Suarez D.L."/>
            <person name="Swayne D.E."/>
        </authorList>
    </citation>
    <scope>NUCLEOTIDE SEQUENCE [LARGE SCALE GENOMIC DNA]</scope>
    <source>
        <strain evidence="1 2">DSM 22418</strain>
    </source>
</reference>
<evidence type="ECO:0000313" key="1">
    <source>
        <dbReference type="EMBL" id="SMG42518.1"/>
    </source>
</evidence>
<dbReference type="Proteomes" id="UP000192980">
    <property type="component" value="Unassembled WGS sequence"/>
</dbReference>
<accession>A0A1X7KM25</accession>
<dbReference type="AlphaFoldDB" id="A0A1X7KM25"/>
<organism evidence="1 2">
    <name type="scientific">Sphingobacterium psychroaquaticum</name>
    <dbReference type="NCBI Taxonomy" id="561061"/>
    <lineage>
        <taxon>Bacteria</taxon>
        <taxon>Pseudomonadati</taxon>
        <taxon>Bacteroidota</taxon>
        <taxon>Sphingobacteriia</taxon>
        <taxon>Sphingobacteriales</taxon>
        <taxon>Sphingobacteriaceae</taxon>
        <taxon>Sphingobacterium</taxon>
    </lineage>
</organism>
<keyword evidence="2" id="KW-1185">Reference proteome</keyword>
<protein>
    <submittedName>
        <fullName evidence="1">Uncharacterized protein</fullName>
    </submittedName>
</protein>
<gene>
    <name evidence="1" type="ORF">SAMN05660862_3023</name>
</gene>
<dbReference type="EMBL" id="FXAU01000006">
    <property type="protein sequence ID" value="SMG42518.1"/>
    <property type="molecule type" value="Genomic_DNA"/>
</dbReference>
<dbReference type="STRING" id="561061.SAMN05660862_3023"/>
<sequence>MDQQDLIKEIGHIRSMMEKSSKFISISGLSGVLIGMYALIGAFLAYIKVFGFRSTFDYRDHYVTDDGVVGYLVVVAVAVLLASLITGVVMAKRKASKIKQSVWNVTSRAMLKAVSVPLMAGGLFALLLIWKGYYELIASTLLIFYGLALSAGSVFTFKEVRWLGVLEVCLGLAALLFPGYGLWFWVCGFGLLHIIYGFIVYKKYE</sequence>
<dbReference type="OrthoDB" id="1120881at2"/>
<evidence type="ECO:0000313" key="2">
    <source>
        <dbReference type="Proteomes" id="UP000192980"/>
    </source>
</evidence>
<dbReference type="RefSeq" id="WP_085473742.1">
    <property type="nucleotide sequence ID" value="NZ_CP038029.1"/>
</dbReference>
<name>A0A1X7KM25_9SPHI</name>